<dbReference type="STRING" id="225359.A0A2S4PYE6"/>
<dbReference type="GO" id="GO:0031146">
    <property type="term" value="P:SCF-dependent proteasomal ubiquitin-dependent protein catabolic process"/>
    <property type="evidence" value="ECO:0007669"/>
    <property type="project" value="TreeGrafter"/>
</dbReference>
<accession>A0A2S4PYE6</accession>
<dbReference type="GO" id="GO:0019005">
    <property type="term" value="C:SCF ubiquitin ligase complex"/>
    <property type="evidence" value="ECO:0007669"/>
    <property type="project" value="TreeGrafter"/>
</dbReference>
<evidence type="ECO:0000313" key="5">
    <source>
        <dbReference type="Proteomes" id="UP000237438"/>
    </source>
</evidence>
<feature type="domain" description="F-box" evidence="3">
    <location>
        <begin position="189"/>
        <end position="239"/>
    </location>
</feature>
<sequence>MESPRSELDEFREKWRKEVSAKLEPKVGNGSASGAFYQSSPSTSYSSHSTSKDIGTRGTKTESLLNLKPEDTILGEASTQNTQSCNNGTLLTALDHYELAVKRENDGNLGESLDHYRKAFHMDHKVDRKYKNKYFPTERSLNAVDFKPSRELKPEISNEVLPDTNELIASFSGLSIQSIALENEDVTVSCPLAKIPDEILIQILTALAILDVASFARTAQVCKKMAYLVVTEQQIWKKICVESQFGFGAMHYEWQPNTLEGPFHKNDVDLKIQDQEINTLSRDDITEILLHKYYSSSWYEMFRLRPRIRFHGCYISTVNYLRPGEASSSQVSWNSPILIVTYYRFLRFFRDGTVISLLTTNEPVDVVPFLTKQNLEARQSVAPKFMQQALRGRWRLAKFSGLHDIKSSNRINDENDVFLETEGVNQKYLYQLKLSLRSTNRACKNNKLIWQYFRSFNRITNEIDQFCIKEEKAFFWSRVKSYANG</sequence>
<dbReference type="PROSITE" id="PS50181">
    <property type="entry name" value="FBOX"/>
    <property type="match status" value="1"/>
</dbReference>
<dbReference type="Gene3D" id="1.20.1280.50">
    <property type="match status" value="1"/>
</dbReference>
<dbReference type="GO" id="GO:0005737">
    <property type="term" value="C:cytoplasm"/>
    <property type="evidence" value="ECO:0007669"/>
    <property type="project" value="TreeGrafter"/>
</dbReference>
<evidence type="ECO:0000256" key="2">
    <source>
        <dbReference type="SAM" id="MobiDB-lite"/>
    </source>
</evidence>
<keyword evidence="5" id="KW-1185">Reference proteome</keyword>
<dbReference type="Proteomes" id="UP000237438">
    <property type="component" value="Unassembled WGS sequence"/>
</dbReference>
<evidence type="ECO:0000313" key="4">
    <source>
        <dbReference type="EMBL" id="POS87061.1"/>
    </source>
</evidence>
<proteinExistence type="predicted"/>
<dbReference type="Pfam" id="PF19270">
    <property type="entry name" value="FBO_C"/>
    <property type="match status" value="1"/>
</dbReference>
<reference evidence="4 5" key="1">
    <citation type="submission" date="2017-10" db="EMBL/GenBank/DDBJ databases">
        <title>Development of genomic resources for the powdery mildew, Erysiphe pulchra.</title>
        <authorList>
            <person name="Wadl P.A."/>
            <person name="Mack B.M."/>
            <person name="Moore G."/>
            <person name="Beltz S.B."/>
        </authorList>
    </citation>
    <scope>NUCLEOTIDE SEQUENCE [LARGE SCALE GENOMIC DNA]</scope>
    <source>
        <strain evidence="4">Cflorida</strain>
    </source>
</reference>
<keyword evidence="1" id="KW-0833">Ubl conjugation pathway</keyword>
<feature type="region of interest" description="Disordered" evidence="2">
    <location>
        <begin position="19"/>
        <end position="61"/>
    </location>
</feature>
<dbReference type="SUPFAM" id="SSF81383">
    <property type="entry name" value="F-box domain"/>
    <property type="match status" value="1"/>
</dbReference>
<feature type="compositionally biased region" description="Low complexity" evidence="2">
    <location>
        <begin position="39"/>
        <end position="49"/>
    </location>
</feature>
<evidence type="ECO:0000256" key="1">
    <source>
        <dbReference type="ARBA" id="ARBA00022786"/>
    </source>
</evidence>
<name>A0A2S4PYE6_9PEZI</name>
<dbReference type="InterPro" id="IPR036047">
    <property type="entry name" value="F-box-like_dom_sf"/>
</dbReference>
<gene>
    <name evidence="4" type="ORF">EPUL_002976</name>
</gene>
<dbReference type="InterPro" id="IPR001810">
    <property type="entry name" value="F-box_dom"/>
</dbReference>
<dbReference type="Pfam" id="PF12937">
    <property type="entry name" value="F-box-like"/>
    <property type="match status" value="1"/>
</dbReference>
<comment type="caution">
    <text evidence="4">The sequence shown here is derived from an EMBL/GenBank/DDBJ whole genome shotgun (WGS) entry which is preliminary data.</text>
</comment>
<dbReference type="AlphaFoldDB" id="A0A2S4PYE6"/>
<protein>
    <recommendedName>
        <fullName evidence="3">F-box domain-containing protein</fullName>
    </recommendedName>
</protein>
<dbReference type="PANTHER" id="PTHR12874">
    <property type="entry name" value="F-BOX ONLY PROTEIN 48-RELATED"/>
    <property type="match status" value="1"/>
</dbReference>
<dbReference type="EMBL" id="PEDP01000199">
    <property type="protein sequence ID" value="POS87061.1"/>
    <property type="molecule type" value="Genomic_DNA"/>
</dbReference>
<evidence type="ECO:0000259" key="3">
    <source>
        <dbReference type="PROSITE" id="PS50181"/>
    </source>
</evidence>
<dbReference type="PANTHER" id="PTHR12874:SF9">
    <property type="entry name" value="F-BOX ONLY PROTEIN 48"/>
    <property type="match status" value="1"/>
</dbReference>
<dbReference type="OrthoDB" id="2117972at2759"/>
<dbReference type="InterPro" id="IPR045464">
    <property type="entry name" value="Hrt3/FBXO9_C"/>
</dbReference>
<feature type="non-terminal residue" evidence="4">
    <location>
        <position position="485"/>
    </location>
</feature>
<organism evidence="4 5">
    <name type="scientific">Erysiphe pulchra</name>
    <dbReference type="NCBI Taxonomy" id="225359"/>
    <lineage>
        <taxon>Eukaryota</taxon>
        <taxon>Fungi</taxon>
        <taxon>Dikarya</taxon>
        <taxon>Ascomycota</taxon>
        <taxon>Pezizomycotina</taxon>
        <taxon>Leotiomycetes</taxon>
        <taxon>Erysiphales</taxon>
        <taxon>Erysiphaceae</taxon>
        <taxon>Erysiphe</taxon>
    </lineage>
</organism>